<proteinExistence type="predicted"/>
<reference evidence="1" key="1">
    <citation type="submission" date="2022-12" db="EMBL/GenBank/DDBJ databases">
        <authorList>
            <person name="Petersen C."/>
        </authorList>
    </citation>
    <scope>NUCLEOTIDE SEQUENCE</scope>
    <source>
        <strain evidence="1">IBT 16125</strain>
    </source>
</reference>
<dbReference type="GeneID" id="81593832"/>
<gene>
    <name evidence="1" type="ORF">N7458_000195</name>
</gene>
<dbReference type="Proteomes" id="UP001213681">
    <property type="component" value="Unassembled WGS sequence"/>
</dbReference>
<protein>
    <submittedName>
        <fullName evidence="1">Uncharacterized protein</fullName>
    </submittedName>
</protein>
<name>A0AAD6CFG8_9EURO</name>
<reference evidence="1" key="2">
    <citation type="journal article" date="2023" name="IMA Fungus">
        <title>Comparative genomic study of the Penicillium genus elucidates a diverse pangenome and 15 lateral gene transfer events.</title>
        <authorList>
            <person name="Petersen C."/>
            <person name="Sorensen T."/>
            <person name="Nielsen M.R."/>
            <person name="Sondergaard T.E."/>
            <person name="Sorensen J.L."/>
            <person name="Fitzpatrick D.A."/>
            <person name="Frisvad J.C."/>
            <person name="Nielsen K.L."/>
        </authorList>
    </citation>
    <scope>NUCLEOTIDE SEQUENCE</scope>
    <source>
        <strain evidence="1">IBT 16125</strain>
    </source>
</reference>
<evidence type="ECO:0000313" key="1">
    <source>
        <dbReference type="EMBL" id="KAJ5464509.1"/>
    </source>
</evidence>
<comment type="caution">
    <text evidence="1">The sequence shown here is derived from an EMBL/GenBank/DDBJ whole genome shotgun (WGS) entry which is preliminary data.</text>
</comment>
<dbReference type="EMBL" id="JAPVEA010000001">
    <property type="protein sequence ID" value="KAJ5464509.1"/>
    <property type="molecule type" value="Genomic_DNA"/>
</dbReference>
<keyword evidence="2" id="KW-1185">Reference proteome</keyword>
<evidence type="ECO:0000313" key="2">
    <source>
        <dbReference type="Proteomes" id="UP001213681"/>
    </source>
</evidence>
<dbReference type="RefSeq" id="XP_056771356.1">
    <property type="nucleotide sequence ID" value="XM_056903589.1"/>
</dbReference>
<dbReference type="AlphaFoldDB" id="A0AAD6CFG8"/>
<organism evidence="1 2">
    <name type="scientific">Penicillium daleae</name>
    <dbReference type="NCBI Taxonomy" id="63821"/>
    <lineage>
        <taxon>Eukaryota</taxon>
        <taxon>Fungi</taxon>
        <taxon>Dikarya</taxon>
        <taxon>Ascomycota</taxon>
        <taxon>Pezizomycotina</taxon>
        <taxon>Eurotiomycetes</taxon>
        <taxon>Eurotiomycetidae</taxon>
        <taxon>Eurotiales</taxon>
        <taxon>Aspergillaceae</taxon>
        <taxon>Penicillium</taxon>
    </lineage>
</organism>
<sequence length="421" mass="47407">MSESKRVRVQPDRAAARAKRIRNLAEEFSPAPFKRYPPFNPPITDYKKVPGGWNGEDEDIDEKDVARVIQRCHDRIHDGIMPQWWEKKLAVYQGIQNKVDSVKASENPKMSLEAAMRVENLEVIKEHLETEGDPFTQLVNVTALIDGYRNGTLVWQDMKVSYWSAGKCMAGPMKFDMTFEDVKRYNAQCGGKSFWVEGLNGPGAVPMLAYNNPAWKCEIRPMRMLLHQHEIDTHFRVPGAGSPVSNAPFSHFSSHRKFLDDTGSSMPIIYQDDVQRITAYAGGSKPPFLCYINSLNAGRNTAVDPTCLIEYNIRSTLPGHGWMLPAGKWVTVQTIMKQHDFDPAQDYRLSGMWMRRILYTATAPDNLGLFYMTESLTTLKASLPESDVRNAVPQPFYGPSDPGVSSIGPTIYVKGMLDVPP</sequence>
<accession>A0AAD6CFG8</accession>